<dbReference type="EMBL" id="BAABJP010000029">
    <property type="protein sequence ID" value="GAA5163214.1"/>
    <property type="molecule type" value="Genomic_DNA"/>
</dbReference>
<proteinExistence type="predicted"/>
<dbReference type="SUPFAM" id="SSF51679">
    <property type="entry name" value="Bacterial luciferase-like"/>
    <property type="match status" value="1"/>
</dbReference>
<dbReference type="Pfam" id="PF00296">
    <property type="entry name" value="Bac_luciferase"/>
    <property type="match status" value="1"/>
</dbReference>
<accession>A0ABP9QJX2</accession>
<sequence>MLFDTQLHYSLEFVSAEAAKAEEAGYAAAWRPEIRDDPFVSLAAAAQRTASIRLGTGVAIAFARSPMIVAYAAHGLQRLSGGRLLLGLGTQIRPHITNRFSMPWSEPAERMREYVRALRSIWQGWNGAPGEPFRGRFYTHSLMTPEFTPPASQFGPPPIYLAAVGPRMLEVCGAVADGWLAHPFCTADYLRTVGLPTVARARAETGRTMDAFEVSQSVFAARDDLDIAAVRHRIAFYASTPAYRAVLELHGYGDLQEEARALTKAGRWHELSALVDDRLLSLMCVTGDEESARAEAADRFGDLVQRVQLGYPTHAQRERAA</sequence>
<evidence type="ECO:0000313" key="3">
    <source>
        <dbReference type="Proteomes" id="UP001428817"/>
    </source>
</evidence>
<dbReference type="PANTHER" id="PTHR43244:SF2">
    <property type="entry name" value="CONSERVED HYPOTHETICAL ALANINE AND PROLINE-RICH PROTEIN"/>
    <property type="match status" value="1"/>
</dbReference>
<dbReference type="InterPro" id="IPR019919">
    <property type="entry name" value="Lucif-like_OxRdtase_MSMEG_2256"/>
</dbReference>
<reference evidence="3" key="1">
    <citation type="journal article" date="2019" name="Int. J. Syst. Evol. Microbiol.">
        <title>The Global Catalogue of Microorganisms (GCM) 10K type strain sequencing project: providing services to taxonomists for standard genome sequencing and annotation.</title>
        <authorList>
            <consortium name="The Broad Institute Genomics Platform"/>
            <consortium name="The Broad Institute Genome Sequencing Center for Infectious Disease"/>
            <person name="Wu L."/>
            <person name="Ma J."/>
        </authorList>
    </citation>
    <scope>NUCLEOTIDE SEQUENCE [LARGE SCALE GENOMIC DNA]</scope>
    <source>
        <strain evidence="3">JCM 18303</strain>
    </source>
</reference>
<evidence type="ECO:0000259" key="1">
    <source>
        <dbReference type="Pfam" id="PF00296"/>
    </source>
</evidence>
<dbReference type="CDD" id="cd01097">
    <property type="entry name" value="Tetrahydromethanopterin_reductase"/>
    <property type="match status" value="1"/>
</dbReference>
<dbReference type="RefSeq" id="WP_185060829.1">
    <property type="nucleotide sequence ID" value="NZ_BAABJP010000029.1"/>
</dbReference>
<dbReference type="InterPro" id="IPR011251">
    <property type="entry name" value="Luciferase-like_dom"/>
</dbReference>
<dbReference type="Gene3D" id="3.20.20.30">
    <property type="entry name" value="Luciferase-like domain"/>
    <property type="match status" value="1"/>
</dbReference>
<comment type="caution">
    <text evidence="2">The sequence shown here is derived from an EMBL/GenBank/DDBJ whole genome shotgun (WGS) entry which is preliminary data.</text>
</comment>
<evidence type="ECO:0000313" key="2">
    <source>
        <dbReference type="EMBL" id="GAA5163214.1"/>
    </source>
</evidence>
<dbReference type="InterPro" id="IPR050564">
    <property type="entry name" value="F420-G6PD/mer"/>
</dbReference>
<organism evidence="2 3">
    <name type="scientific">Pseudonocardia eucalypti</name>
    <dbReference type="NCBI Taxonomy" id="648755"/>
    <lineage>
        <taxon>Bacteria</taxon>
        <taxon>Bacillati</taxon>
        <taxon>Actinomycetota</taxon>
        <taxon>Actinomycetes</taxon>
        <taxon>Pseudonocardiales</taxon>
        <taxon>Pseudonocardiaceae</taxon>
        <taxon>Pseudonocardia</taxon>
    </lineage>
</organism>
<dbReference type="InterPro" id="IPR036661">
    <property type="entry name" value="Luciferase-like_sf"/>
</dbReference>
<feature type="domain" description="Luciferase-like" evidence="1">
    <location>
        <begin position="13"/>
        <end position="298"/>
    </location>
</feature>
<dbReference type="NCBIfam" id="TIGR03617">
    <property type="entry name" value="F420_MSMEG_2256"/>
    <property type="match status" value="1"/>
</dbReference>
<protein>
    <submittedName>
        <fullName evidence="2">TIGR03617 family F420-dependent LLM class oxidoreductase</fullName>
    </submittedName>
</protein>
<dbReference type="Proteomes" id="UP001428817">
    <property type="component" value="Unassembled WGS sequence"/>
</dbReference>
<dbReference type="PANTHER" id="PTHR43244">
    <property type="match status" value="1"/>
</dbReference>
<name>A0ABP9QJX2_9PSEU</name>
<gene>
    <name evidence="2" type="ORF">GCM10023321_49740</name>
</gene>
<keyword evidence="3" id="KW-1185">Reference proteome</keyword>